<dbReference type="Proteomes" id="UP000598467">
    <property type="component" value="Unassembled WGS sequence"/>
</dbReference>
<evidence type="ECO:0000313" key="7">
    <source>
        <dbReference type="Proteomes" id="UP000598467"/>
    </source>
</evidence>
<evidence type="ECO:0000256" key="3">
    <source>
        <dbReference type="ARBA" id="ARBA00023284"/>
    </source>
</evidence>
<dbReference type="InterPro" id="IPR050553">
    <property type="entry name" value="Thioredoxin_ResA/DsbE_sf"/>
</dbReference>
<dbReference type="Pfam" id="PF08534">
    <property type="entry name" value="Redoxin"/>
    <property type="match status" value="1"/>
</dbReference>
<dbReference type="EMBL" id="JABFCZ010000009">
    <property type="protein sequence ID" value="MBD1546465.1"/>
    <property type="molecule type" value="Genomic_DNA"/>
</dbReference>
<evidence type="ECO:0000259" key="5">
    <source>
        <dbReference type="PROSITE" id="PS51352"/>
    </source>
</evidence>
<dbReference type="CDD" id="cd02966">
    <property type="entry name" value="TlpA_like_family"/>
    <property type="match status" value="1"/>
</dbReference>
<dbReference type="NCBIfam" id="NF047696">
    <property type="entry name" value="ThlDiSintTplARhiz"/>
    <property type="match status" value="1"/>
</dbReference>
<evidence type="ECO:0000313" key="6">
    <source>
        <dbReference type="EMBL" id="MBD1546465.1"/>
    </source>
</evidence>
<name>A0A926NYK2_9HYPH</name>
<dbReference type="GO" id="GO:0017004">
    <property type="term" value="P:cytochrome complex assembly"/>
    <property type="evidence" value="ECO:0007669"/>
    <property type="project" value="UniProtKB-KW"/>
</dbReference>
<dbReference type="PANTHER" id="PTHR42852">
    <property type="entry name" value="THIOL:DISULFIDE INTERCHANGE PROTEIN DSBE"/>
    <property type="match status" value="1"/>
</dbReference>
<feature type="domain" description="Thioredoxin" evidence="5">
    <location>
        <begin position="70"/>
        <end position="216"/>
    </location>
</feature>
<keyword evidence="3" id="KW-0676">Redox-active center</keyword>
<sequence length="220" mass="23456">MTQPTEPGQRPKRRLIAAGIAGAAAVLAAVYVIVGPHGNTDDTQSCALEMALAEQTRPFATGEVAAFRPAERPLGLSELTFDGPDGNPVRISDFEDRTILLNLWATWCAPCRKEMPALDELQGEMGNQDFQVVAVNVDRSGPEKPKAFWKEIGVSRLGFYSDASNGILKDLKAKARATGLPTTILVGPSGCEIGTMYGPAEWASDEAKALLTAALKTKAN</sequence>
<comment type="caution">
    <text evidence="6">The sequence shown here is derived from an EMBL/GenBank/DDBJ whole genome shotgun (WGS) entry which is preliminary data.</text>
</comment>
<proteinExistence type="predicted"/>
<dbReference type="RefSeq" id="WP_190291138.1">
    <property type="nucleotide sequence ID" value="NZ_JABFCZ010000009.1"/>
</dbReference>
<keyword evidence="4" id="KW-0812">Transmembrane</keyword>
<evidence type="ECO:0000256" key="2">
    <source>
        <dbReference type="ARBA" id="ARBA00022748"/>
    </source>
</evidence>
<dbReference type="Gene3D" id="3.40.30.10">
    <property type="entry name" value="Glutaredoxin"/>
    <property type="match status" value="1"/>
</dbReference>
<dbReference type="PANTHER" id="PTHR42852:SF13">
    <property type="entry name" value="PROTEIN DIPZ"/>
    <property type="match status" value="1"/>
</dbReference>
<gene>
    <name evidence="6" type="ORF">HK439_09340</name>
</gene>
<organism evidence="6 7">
    <name type="scientific">Roseibium aggregatum</name>
    <dbReference type="NCBI Taxonomy" id="187304"/>
    <lineage>
        <taxon>Bacteria</taxon>
        <taxon>Pseudomonadati</taxon>
        <taxon>Pseudomonadota</taxon>
        <taxon>Alphaproteobacteria</taxon>
        <taxon>Hyphomicrobiales</taxon>
        <taxon>Stappiaceae</taxon>
        <taxon>Roseibium</taxon>
    </lineage>
</organism>
<keyword evidence="2" id="KW-0201">Cytochrome c-type biogenesis</keyword>
<evidence type="ECO:0000256" key="4">
    <source>
        <dbReference type="SAM" id="Phobius"/>
    </source>
</evidence>
<dbReference type="PROSITE" id="PS51352">
    <property type="entry name" value="THIOREDOXIN_2"/>
    <property type="match status" value="1"/>
</dbReference>
<dbReference type="AlphaFoldDB" id="A0A926NYK2"/>
<protein>
    <submittedName>
        <fullName evidence="6">TlpA family protein disulfide reductase</fullName>
    </submittedName>
</protein>
<dbReference type="InterPro" id="IPR017937">
    <property type="entry name" value="Thioredoxin_CS"/>
</dbReference>
<dbReference type="PROSITE" id="PS00194">
    <property type="entry name" value="THIOREDOXIN_1"/>
    <property type="match status" value="1"/>
</dbReference>
<keyword evidence="4" id="KW-1133">Transmembrane helix</keyword>
<dbReference type="InterPro" id="IPR036249">
    <property type="entry name" value="Thioredoxin-like_sf"/>
</dbReference>
<reference evidence="6" key="1">
    <citation type="submission" date="2020-05" db="EMBL/GenBank/DDBJ databases">
        <title>Identification of trans-AT polyketide cluster in two marine bacteria, producers of a novel glutaramide-containing polyketide sesbanimide D and analogs.</title>
        <authorList>
            <person name="Kacar D."/>
            <person name="Rodriguez P."/>
            <person name="Canedo L."/>
            <person name="Gonzalez E."/>
            <person name="Galan B."/>
            <person name="De La Calle F."/>
            <person name="Garcia J.L."/>
        </authorList>
    </citation>
    <scope>NUCLEOTIDE SEQUENCE</scope>
    <source>
        <strain evidence="6">PHM038</strain>
    </source>
</reference>
<keyword evidence="4" id="KW-0472">Membrane</keyword>
<dbReference type="GO" id="GO:0015036">
    <property type="term" value="F:disulfide oxidoreductase activity"/>
    <property type="evidence" value="ECO:0007669"/>
    <property type="project" value="UniProtKB-ARBA"/>
</dbReference>
<dbReference type="InterPro" id="IPR013766">
    <property type="entry name" value="Thioredoxin_domain"/>
</dbReference>
<evidence type="ECO:0000256" key="1">
    <source>
        <dbReference type="ARBA" id="ARBA00004196"/>
    </source>
</evidence>
<dbReference type="SUPFAM" id="SSF52833">
    <property type="entry name" value="Thioredoxin-like"/>
    <property type="match status" value="1"/>
</dbReference>
<accession>A0A926NYK2</accession>
<feature type="transmembrane region" description="Helical" evidence="4">
    <location>
        <begin position="15"/>
        <end position="34"/>
    </location>
</feature>
<dbReference type="GO" id="GO:0030313">
    <property type="term" value="C:cell envelope"/>
    <property type="evidence" value="ECO:0007669"/>
    <property type="project" value="UniProtKB-SubCell"/>
</dbReference>
<comment type="subcellular location">
    <subcellularLocation>
        <location evidence="1">Cell envelope</location>
    </subcellularLocation>
</comment>
<dbReference type="InterPro" id="IPR013740">
    <property type="entry name" value="Redoxin"/>
</dbReference>